<feature type="compositionally biased region" description="Basic and acidic residues" evidence="1">
    <location>
        <begin position="494"/>
        <end position="506"/>
    </location>
</feature>
<reference evidence="2" key="1">
    <citation type="submission" date="2016-07" db="EMBL/GenBank/DDBJ databases">
        <authorList>
            <person name="Bretaudeau A."/>
        </authorList>
    </citation>
    <scope>NUCLEOTIDE SEQUENCE</scope>
    <source>
        <strain evidence="2">Rice</strain>
        <tissue evidence="2">Whole body</tissue>
    </source>
</reference>
<feature type="region of interest" description="Disordered" evidence="1">
    <location>
        <begin position="454"/>
        <end position="507"/>
    </location>
</feature>
<protein>
    <submittedName>
        <fullName evidence="2">SFRICE_004153</fullName>
    </submittedName>
</protein>
<sequence>MTSPALGKAKGSVRLLLTKTHPVPSPAFRPEAPVNPLGSPQLRAGLPGLRLEGQNFRYSSVIMALATVAKYRKLMDINKHGAAVGRPQFTRAGGTDQRGHGSFNNKRPCGQTLLEIMLVLQIIPVNEQTDHLMVSNHHCPWTPKTPVVSQVRCRPFCLFFERGNHLMTSLALGEARGSVRFLRTKNHPVSTPAFRAGAPRREQAEMYTTTRNAAIQCTPTFHYFCYKSHVIGAEPIAIILATIPVSGIESETPFPPVALATSRSTKQSEKPSINEQTDHVFVYHDHHDGCPYTRNTRGITSALPAFWVLEILGLLGDRRLGRLVIGYCSCKLIHTTKYNASVILYRFSVRPWYVSLRSSRGENHPMTSPALGEARESVRLLLTKTTPFLLLLFEREPRKPASIGTCTLVIDVAYRRPKRHVIFLRGENHPLTSPALGEAGGNVRLLLTKNHPVPSLALSRSPGKARSPQMGLSRGDARSGAADNVTGYRGSSSKQEKERGSKWEIRKRPKVASVAPQLFNNPHLNDRREVRCRTNGFTWFPGHGSETPPNFLIPG</sequence>
<dbReference type="EMBL" id="ODYU01000846">
    <property type="protein sequence ID" value="SOQ36223.1"/>
    <property type="molecule type" value="Genomic_DNA"/>
</dbReference>
<evidence type="ECO:0000256" key="1">
    <source>
        <dbReference type="SAM" id="MobiDB-lite"/>
    </source>
</evidence>
<evidence type="ECO:0000313" key="2">
    <source>
        <dbReference type="EMBL" id="SOQ36223.1"/>
    </source>
</evidence>
<accession>A0A2H1V5W3</accession>
<organism evidence="2">
    <name type="scientific">Spodoptera frugiperda</name>
    <name type="common">Fall armyworm</name>
    <dbReference type="NCBI Taxonomy" id="7108"/>
    <lineage>
        <taxon>Eukaryota</taxon>
        <taxon>Metazoa</taxon>
        <taxon>Ecdysozoa</taxon>
        <taxon>Arthropoda</taxon>
        <taxon>Hexapoda</taxon>
        <taxon>Insecta</taxon>
        <taxon>Pterygota</taxon>
        <taxon>Neoptera</taxon>
        <taxon>Endopterygota</taxon>
        <taxon>Lepidoptera</taxon>
        <taxon>Glossata</taxon>
        <taxon>Ditrysia</taxon>
        <taxon>Noctuoidea</taxon>
        <taxon>Noctuidae</taxon>
        <taxon>Amphipyrinae</taxon>
        <taxon>Spodoptera</taxon>
    </lineage>
</organism>
<gene>
    <name evidence="2" type="ORF">SFRICE_004153</name>
</gene>
<proteinExistence type="predicted"/>
<dbReference type="AlphaFoldDB" id="A0A2H1V5W3"/>
<name>A0A2H1V5W3_SPOFR</name>